<accession>F4WBI2</accession>
<gene>
    <name evidence="1" type="ORF">G5I_02894</name>
</gene>
<dbReference type="AlphaFoldDB" id="F4WBI2"/>
<name>F4WBI2_ACREC</name>
<sequence>MGNRKPARPYSMNNARAVEYNWHLPVLPGSGRYLHNYGAILVLNLGMPEDSETLLAIRSRRYMTVGPVQSAVCNFGQVVGSLCLPVTVCAHGGLGLRYTESTWSQREFLVCVPSITNGLDSIDSRDGPLHNALVDLSLTKDPDSTVFYVRHTYVQYICAFSSGLTGRCNIGRSWSISTYYPIVNQYVRLLFLSSCAFILPEKKLELEAREATTAFQQFLFLLCDFRRFISGQTRRNHEDLIACFPFFMTALFKFFRFLPYNCMPRPRLFCANDEDAECATVLPKRFPSPIRHILPGRFDLHTSTKELLKRRSIAKTRRYLWEFKDRILQSAKQVWNADVDLDLIICTLVLHAMCENVILAMADTDTGIDAYTFIDMAINWTLVHLQILDPSMLSEQERIMFTEFELLDNNECSISHEVVVSSKLRRTLFEVHRPNFDPHVSIHLHRSLPWTLVSPAHQTSVVKFYPNVRERIEEKLSNSSQYVKSIYIPDVTCSHFRKMLNQDYMT</sequence>
<evidence type="ECO:0000313" key="1">
    <source>
        <dbReference type="EMBL" id="EGI68461.1"/>
    </source>
</evidence>
<keyword evidence="2" id="KW-1185">Reference proteome</keyword>
<reference evidence="1" key="1">
    <citation type="submission" date="2011-02" db="EMBL/GenBank/DDBJ databases">
        <title>The genome of the leaf-cutting ant Acromyrmex echinatior suggests key adaptations to social evolution and fungus farming.</title>
        <authorList>
            <person name="Nygaard S."/>
            <person name="Zhang G."/>
        </authorList>
    </citation>
    <scope>NUCLEOTIDE SEQUENCE</scope>
</reference>
<dbReference type="Proteomes" id="UP000007755">
    <property type="component" value="Unassembled WGS sequence"/>
</dbReference>
<dbReference type="EMBL" id="GL888063">
    <property type="protein sequence ID" value="EGI68461.1"/>
    <property type="molecule type" value="Genomic_DNA"/>
</dbReference>
<evidence type="ECO:0000313" key="2">
    <source>
        <dbReference type="Proteomes" id="UP000007755"/>
    </source>
</evidence>
<proteinExistence type="predicted"/>
<protein>
    <submittedName>
        <fullName evidence="1">Uncharacterized protein</fullName>
    </submittedName>
</protein>
<organism evidence="2">
    <name type="scientific">Acromyrmex echinatior</name>
    <name type="common">Panamanian leafcutter ant</name>
    <name type="synonym">Acromyrmex octospinosus echinatior</name>
    <dbReference type="NCBI Taxonomy" id="103372"/>
    <lineage>
        <taxon>Eukaryota</taxon>
        <taxon>Metazoa</taxon>
        <taxon>Ecdysozoa</taxon>
        <taxon>Arthropoda</taxon>
        <taxon>Hexapoda</taxon>
        <taxon>Insecta</taxon>
        <taxon>Pterygota</taxon>
        <taxon>Neoptera</taxon>
        <taxon>Endopterygota</taxon>
        <taxon>Hymenoptera</taxon>
        <taxon>Apocrita</taxon>
        <taxon>Aculeata</taxon>
        <taxon>Formicoidea</taxon>
        <taxon>Formicidae</taxon>
        <taxon>Myrmicinae</taxon>
        <taxon>Acromyrmex</taxon>
    </lineage>
</organism>
<dbReference type="InParanoid" id="F4WBI2"/>